<evidence type="ECO:0000313" key="2">
    <source>
        <dbReference type="Proteomes" id="UP001644719"/>
    </source>
</evidence>
<proteinExistence type="predicted"/>
<evidence type="ECO:0008006" key="3">
    <source>
        <dbReference type="Google" id="ProtNLM"/>
    </source>
</evidence>
<accession>A0ABX2H2C0</accession>
<sequence length="127" mass="13832">MKNRSNVASAILNNYDLLDKVKSDSEQSSGAAQEENEKYLESIEASIAQLQTQLQELATVTINSDMFKGVIDTATAFLNIVTQILDKLPLLSTAIGGFAGFKLSQAGLGKQLNINHKASFNSKFYRS</sequence>
<comment type="caution">
    <text evidence="1">The sequence shown here is derived from an EMBL/GenBank/DDBJ whole genome shotgun (WGS) entry which is preliminary data.</text>
</comment>
<dbReference type="Proteomes" id="UP001644719">
    <property type="component" value="Unassembled WGS sequence"/>
</dbReference>
<dbReference type="RefSeq" id="WP_173769277.1">
    <property type="nucleotide sequence ID" value="NZ_JAAITS010000004.1"/>
</dbReference>
<keyword evidence="2" id="KW-1185">Reference proteome</keyword>
<gene>
    <name evidence="1" type="ORF">G5B17_02300</name>
</gene>
<organism evidence="1 2">
    <name type="scientific">Blautia faecis</name>
    <dbReference type="NCBI Taxonomy" id="871665"/>
    <lineage>
        <taxon>Bacteria</taxon>
        <taxon>Bacillati</taxon>
        <taxon>Bacillota</taxon>
        <taxon>Clostridia</taxon>
        <taxon>Lachnospirales</taxon>
        <taxon>Lachnospiraceae</taxon>
        <taxon>Blautia</taxon>
    </lineage>
</organism>
<reference evidence="1 2" key="1">
    <citation type="journal article" date="2020" name="Cell Host Microbe">
        <title>Functional and Genomic Variation between Human-Derived Isolates of Lachnospiraceae Reveals Inter- and Intra-Species Diversity.</title>
        <authorList>
            <person name="Sorbara M.T."/>
            <person name="Littmann E.R."/>
            <person name="Fontana E."/>
            <person name="Moody T.U."/>
            <person name="Kohout C.E."/>
            <person name="Gjonbalaj M."/>
            <person name="Eaton V."/>
            <person name="Seok R."/>
            <person name="Leiner I.M."/>
            <person name="Pamer E.G."/>
        </authorList>
    </citation>
    <scope>NUCLEOTIDE SEQUENCE [LARGE SCALE GENOMIC DNA]</scope>
    <source>
        <strain evidence="1 2">MSK.17.74</strain>
    </source>
</reference>
<protein>
    <recommendedName>
        <fullName evidence="3">LXG domain-containing protein</fullName>
    </recommendedName>
</protein>
<evidence type="ECO:0000313" key="1">
    <source>
        <dbReference type="EMBL" id="NSG84290.1"/>
    </source>
</evidence>
<dbReference type="EMBL" id="JAAITS010000004">
    <property type="protein sequence ID" value="NSG84290.1"/>
    <property type="molecule type" value="Genomic_DNA"/>
</dbReference>
<name>A0ABX2H2C0_9FIRM</name>